<dbReference type="EMBL" id="FOXX01000002">
    <property type="protein sequence ID" value="SFQ34554.1"/>
    <property type="molecule type" value="Genomic_DNA"/>
</dbReference>
<dbReference type="RefSeq" id="WP_061803486.1">
    <property type="nucleotide sequence ID" value="NZ_FOXX01000002.1"/>
</dbReference>
<protein>
    <submittedName>
        <fullName evidence="3">Prolyl oligopeptidase family protein</fullName>
    </submittedName>
</protein>
<sequence>MKKAILLLVGVVICSFLLFVGTRGEGSNDIQRKIHVSSSYQNSVDTYELTYPSDELKIKGYLLKPKGTEGNWPILVYNRGGHGHYSQINEERLAYLASWANRGYVVIASQYRGNGGSEGTETYGGQDIHDVINLLNYAEGLPYTDENHKVALGYSRGGMMTYLLMKNNIKFDAVVVKSGITDMFQFYDQRGPKMKEVLDQIVGPPQESKDAYKSRSVVYWPDKVNSPLLLLHGTNDKLVHYTQAEKLVKKLQDNSKEVKLVIYPNGDHPLSQYEKETDAEIQNWFQAHLKK</sequence>
<evidence type="ECO:0000259" key="2">
    <source>
        <dbReference type="Pfam" id="PF00326"/>
    </source>
</evidence>
<dbReference type="PANTHER" id="PTHR42776">
    <property type="entry name" value="SERINE PEPTIDASE S9 FAMILY MEMBER"/>
    <property type="match status" value="1"/>
</dbReference>
<dbReference type="Proteomes" id="UP000182762">
    <property type="component" value="Unassembled WGS sequence"/>
</dbReference>
<feature type="domain" description="Peptidase S9 prolyl oligopeptidase catalytic" evidence="2">
    <location>
        <begin position="96"/>
        <end position="290"/>
    </location>
</feature>
<dbReference type="SUPFAM" id="SSF53474">
    <property type="entry name" value="alpha/beta-Hydrolases"/>
    <property type="match status" value="1"/>
</dbReference>
<accession>A0A1I5XRI2</accession>
<dbReference type="Pfam" id="PF00326">
    <property type="entry name" value="Peptidase_S9"/>
    <property type="match status" value="1"/>
</dbReference>
<gene>
    <name evidence="3" type="ORF">SAMN02745910_01016</name>
</gene>
<proteinExistence type="predicted"/>
<evidence type="ECO:0000313" key="3">
    <source>
        <dbReference type="EMBL" id="SFQ34554.1"/>
    </source>
</evidence>
<evidence type="ECO:0000313" key="4">
    <source>
        <dbReference type="Proteomes" id="UP000182762"/>
    </source>
</evidence>
<organism evidence="3 4">
    <name type="scientific">Priestia endophytica DSM 13796</name>
    <dbReference type="NCBI Taxonomy" id="1121089"/>
    <lineage>
        <taxon>Bacteria</taxon>
        <taxon>Bacillati</taxon>
        <taxon>Bacillota</taxon>
        <taxon>Bacilli</taxon>
        <taxon>Bacillales</taxon>
        <taxon>Bacillaceae</taxon>
        <taxon>Priestia</taxon>
    </lineage>
</organism>
<name>A0A1I5XRI2_9BACI</name>
<dbReference type="InterPro" id="IPR029058">
    <property type="entry name" value="AB_hydrolase_fold"/>
</dbReference>
<reference evidence="3 4" key="1">
    <citation type="submission" date="2016-10" db="EMBL/GenBank/DDBJ databases">
        <authorList>
            <person name="Varghese N."/>
            <person name="Submissions S."/>
        </authorList>
    </citation>
    <scope>NUCLEOTIDE SEQUENCE [LARGE SCALE GENOMIC DNA]</scope>
    <source>
        <strain evidence="3 4">DSM 13796</strain>
    </source>
</reference>
<dbReference type="PANTHER" id="PTHR42776:SF27">
    <property type="entry name" value="DIPEPTIDYL PEPTIDASE FAMILY MEMBER 6"/>
    <property type="match status" value="1"/>
</dbReference>
<dbReference type="InterPro" id="IPR001375">
    <property type="entry name" value="Peptidase_S9_cat"/>
</dbReference>
<keyword evidence="1" id="KW-0378">Hydrolase</keyword>
<dbReference type="GeneID" id="93709753"/>
<keyword evidence="4" id="KW-1185">Reference proteome</keyword>
<evidence type="ECO:0000256" key="1">
    <source>
        <dbReference type="ARBA" id="ARBA00022801"/>
    </source>
</evidence>
<dbReference type="Gene3D" id="3.40.50.1820">
    <property type="entry name" value="alpha/beta hydrolase"/>
    <property type="match status" value="1"/>
</dbReference>
<comment type="caution">
    <text evidence="3">The sequence shown here is derived from an EMBL/GenBank/DDBJ whole genome shotgun (WGS) entry which is preliminary data.</text>
</comment>